<dbReference type="InterPro" id="IPR003582">
    <property type="entry name" value="ShKT_dom"/>
</dbReference>
<evidence type="ECO:0000259" key="5">
    <source>
        <dbReference type="PROSITE" id="PS51670"/>
    </source>
</evidence>
<evidence type="ECO:0000256" key="1">
    <source>
        <dbReference type="ARBA" id="ARBA00022729"/>
    </source>
</evidence>
<keyword evidence="7" id="KW-1185">Reference proteome</keyword>
<dbReference type="Gene3D" id="1.10.10.1940">
    <property type="match status" value="1"/>
</dbReference>
<gene>
    <name evidence="6" type="ORF">PFISCL1PPCAC_14557</name>
</gene>
<evidence type="ECO:0000313" key="6">
    <source>
        <dbReference type="EMBL" id="GMT23260.1"/>
    </source>
</evidence>
<name>A0AAV5VXP7_9BILA</name>
<evidence type="ECO:0000256" key="2">
    <source>
        <dbReference type="ARBA" id="ARBA00023157"/>
    </source>
</evidence>
<dbReference type="FunFam" id="1.10.10.1940:FF:000002">
    <property type="entry name" value="PHAryngeal gland Toxin-related"/>
    <property type="match status" value="2"/>
</dbReference>
<feature type="chain" id="PRO_5043977863" description="ShKT domain-containing protein" evidence="4">
    <location>
        <begin position="21"/>
        <end position="186"/>
    </location>
</feature>
<dbReference type="Pfam" id="PF01549">
    <property type="entry name" value="ShK"/>
    <property type="match status" value="2"/>
</dbReference>
<feature type="domain" description="ShKT" evidence="5">
    <location>
        <begin position="146"/>
        <end position="186"/>
    </location>
</feature>
<accession>A0AAV5VXP7</accession>
<evidence type="ECO:0000313" key="7">
    <source>
        <dbReference type="Proteomes" id="UP001432322"/>
    </source>
</evidence>
<evidence type="ECO:0000256" key="4">
    <source>
        <dbReference type="SAM" id="SignalP"/>
    </source>
</evidence>
<dbReference type="PROSITE" id="PS51670">
    <property type="entry name" value="SHKT"/>
    <property type="match status" value="2"/>
</dbReference>
<feature type="signal peptide" evidence="4">
    <location>
        <begin position="1"/>
        <end position="20"/>
    </location>
</feature>
<evidence type="ECO:0000256" key="3">
    <source>
        <dbReference type="PROSITE-ProRule" id="PRU01005"/>
    </source>
</evidence>
<keyword evidence="2" id="KW-1015">Disulfide bond</keyword>
<reference evidence="6" key="1">
    <citation type="submission" date="2023-10" db="EMBL/GenBank/DDBJ databases">
        <title>Genome assembly of Pristionchus species.</title>
        <authorList>
            <person name="Yoshida K."/>
            <person name="Sommer R.J."/>
        </authorList>
    </citation>
    <scope>NUCLEOTIDE SEQUENCE</scope>
    <source>
        <strain evidence="6">RS5133</strain>
    </source>
</reference>
<keyword evidence="1 4" id="KW-0732">Signal</keyword>
<dbReference type="AlphaFoldDB" id="A0AAV5VXP7"/>
<dbReference type="SMART" id="SM00254">
    <property type="entry name" value="ShKT"/>
    <property type="match status" value="2"/>
</dbReference>
<comment type="caution">
    <text evidence="6">The sequence shown here is derived from an EMBL/GenBank/DDBJ whole genome shotgun (WGS) entry which is preliminary data.</text>
</comment>
<feature type="domain" description="ShKT" evidence="5">
    <location>
        <begin position="93"/>
        <end position="133"/>
    </location>
</feature>
<sequence length="186" mass="19235">SLLTMFHFFLLASIPSFVSAGAAVCLPENVCDDTSECANTPVGMADPTATCDPTTDPSAAPFFKCCIGKAGTTQAPTTVASGVTTTAVGSNTCVDKTNPLTGVSDCPARASLCTDPVYLAVMKDQCPKTCGFCSSTGTGTTVRTGCVDQINPTTRVSDCPTMKAYCNNTVYMPLMRIQCPATCGFC</sequence>
<dbReference type="PANTHER" id="PTHR46219">
    <property type="entry name" value="PROTEIN CBG11138"/>
    <property type="match status" value="1"/>
</dbReference>
<protein>
    <recommendedName>
        <fullName evidence="5">ShKT domain-containing protein</fullName>
    </recommendedName>
</protein>
<dbReference type="EMBL" id="BTSY01000004">
    <property type="protein sequence ID" value="GMT23260.1"/>
    <property type="molecule type" value="Genomic_DNA"/>
</dbReference>
<comment type="caution">
    <text evidence="3">Lacks conserved residue(s) required for the propagation of feature annotation.</text>
</comment>
<dbReference type="PANTHER" id="PTHR46219:SF5">
    <property type="entry name" value="SHKT DOMAIN-CONTAINING PROTEIN"/>
    <property type="match status" value="1"/>
</dbReference>
<dbReference type="Gene3D" id="1.10.10.1870">
    <property type="entry name" value="ShTK domain-like"/>
    <property type="match status" value="1"/>
</dbReference>
<feature type="non-terminal residue" evidence="6">
    <location>
        <position position="1"/>
    </location>
</feature>
<organism evidence="6 7">
    <name type="scientific">Pristionchus fissidentatus</name>
    <dbReference type="NCBI Taxonomy" id="1538716"/>
    <lineage>
        <taxon>Eukaryota</taxon>
        <taxon>Metazoa</taxon>
        <taxon>Ecdysozoa</taxon>
        <taxon>Nematoda</taxon>
        <taxon>Chromadorea</taxon>
        <taxon>Rhabditida</taxon>
        <taxon>Rhabditina</taxon>
        <taxon>Diplogasteromorpha</taxon>
        <taxon>Diplogasteroidea</taxon>
        <taxon>Neodiplogasteridae</taxon>
        <taxon>Pristionchus</taxon>
    </lineage>
</organism>
<dbReference type="Proteomes" id="UP001432322">
    <property type="component" value="Unassembled WGS sequence"/>
</dbReference>
<proteinExistence type="predicted"/>